<keyword evidence="2" id="KW-1185">Reference proteome</keyword>
<organism evidence="1 2">
    <name type="scientific">Petrolisthes cinctipes</name>
    <name type="common">Flat porcelain crab</name>
    <dbReference type="NCBI Taxonomy" id="88211"/>
    <lineage>
        <taxon>Eukaryota</taxon>
        <taxon>Metazoa</taxon>
        <taxon>Ecdysozoa</taxon>
        <taxon>Arthropoda</taxon>
        <taxon>Crustacea</taxon>
        <taxon>Multicrustacea</taxon>
        <taxon>Malacostraca</taxon>
        <taxon>Eumalacostraca</taxon>
        <taxon>Eucarida</taxon>
        <taxon>Decapoda</taxon>
        <taxon>Pleocyemata</taxon>
        <taxon>Anomura</taxon>
        <taxon>Galatheoidea</taxon>
        <taxon>Porcellanidae</taxon>
        <taxon>Petrolisthes</taxon>
    </lineage>
</organism>
<dbReference type="Proteomes" id="UP001286313">
    <property type="component" value="Unassembled WGS sequence"/>
</dbReference>
<dbReference type="PANTHER" id="PTHR36688:SF1">
    <property type="entry name" value="ENDONUCLEASE_EXONUCLEASE_PHOSPHATASE DOMAIN-CONTAINING PROTEIN"/>
    <property type="match status" value="1"/>
</dbReference>
<evidence type="ECO:0008006" key="3">
    <source>
        <dbReference type="Google" id="ProtNLM"/>
    </source>
</evidence>
<dbReference type="AlphaFoldDB" id="A0AAE1GIC7"/>
<accession>A0AAE1GIC7</accession>
<dbReference type="PANTHER" id="PTHR36688">
    <property type="entry name" value="ENDO/EXONUCLEASE/PHOSPHATASE DOMAIN-CONTAINING PROTEIN"/>
    <property type="match status" value="1"/>
</dbReference>
<comment type="caution">
    <text evidence="1">The sequence shown here is derived from an EMBL/GenBank/DDBJ whole genome shotgun (WGS) entry which is preliminary data.</text>
</comment>
<gene>
    <name evidence="1" type="ORF">Pcinc_003663</name>
</gene>
<dbReference type="InterPro" id="IPR052560">
    <property type="entry name" value="RdDP_mobile_element"/>
</dbReference>
<proteinExistence type="predicted"/>
<protein>
    <recommendedName>
        <fullName evidence="3">Reverse transcriptase</fullName>
    </recommendedName>
</protein>
<dbReference type="InterPro" id="IPR043502">
    <property type="entry name" value="DNA/RNA_pol_sf"/>
</dbReference>
<evidence type="ECO:0000313" key="1">
    <source>
        <dbReference type="EMBL" id="KAK3892430.1"/>
    </source>
</evidence>
<dbReference type="EMBL" id="JAWQEG010000259">
    <property type="protein sequence ID" value="KAK3892430.1"/>
    <property type="molecule type" value="Genomic_DNA"/>
</dbReference>
<dbReference type="GO" id="GO:0071897">
    <property type="term" value="P:DNA biosynthetic process"/>
    <property type="evidence" value="ECO:0007669"/>
    <property type="project" value="UniProtKB-ARBA"/>
</dbReference>
<reference evidence="1" key="1">
    <citation type="submission" date="2023-10" db="EMBL/GenBank/DDBJ databases">
        <title>Genome assemblies of two species of porcelain crab, Petrolisthes cinctipes and Petrolisthes manimaculis (Anomura: Porcellanidae).</title>
        <authorList>
            <person name="Angst P."/>
        </authorList>
    </citation>
    <scope>NUCLEOTIDE SEQUENCE</scope>
    <source>
        <strain evidence="1">PB745_01</strain>
        <tissue evidence="1">Gill</tissue>
    </source>
</reference>
<name>A0AAE1GIC7_PETCI</name>
<sequence>MTIKKLNSEKAPQSIIAAVTPNQVAHQLLLNGKPRNKERGQKKKMRIDISHIMQNSNTNLEPFTEEDLTTAISHLKHGKASGLDWITPEMVTHLGVNARGWLLSLLNKCATSLKIPKIWKRAKVVALLKPGKDPTSPKSYRPISLLCIIYKLYERMILARILPPVEEHLSVDQAGIRPGRSCCN</sequence>
<evidence type="ECO:0000313" key="2">
    <source>
        <dbReference type="Proteomes" id="UP001286313"/>
    </source>
</evidence>
<dbReference type="SUPFAM" id="SSF56672">
    <property type="entry name" value="DNA/RNA polymerases"/>
    <property type="match status" value="1"/>
</dbReference>